<evidence type="ECO:0000313" key="2">
    <source>
        <dbReference type="EMBL" id="SEG40999.1"/>
    </source>
</evidence>
<name>A0A1H5ZX20_9ACTN</name>
<dbReference type="AlphaFoldDB" id="A0A1H5ZX20"/>
<dbReference type="EMBL" id="FNVU01000005">
    <property type="protein sequence ID" value="SEG40999.1"/>
    <property type="molecule type" value="Genomic_DNA"/>
</dbReference>
<evidence type="ECO:0000259" key="1">
    <source>
        <dbReference type="Pfam" id="PF00582"/>
    </source>
</evidence>
<evidence type="ECO:0000313" key="3">
    <source>
        <dbReference type="Proteomes" id="UP000236754"/>
    </source>
</evidence>
<gene>
    <name evidence="2" type="ORF">SAMN05216223_10530</name>
</gene>
<proteinExistence type="predicted"/>
<dbReference type="CDD" id="cd00293">
    <property type="entry name" value="USP-like"/>
    <property type="match status" value="1"/>
</dbReference>
<reference evidence="2 3" key="1">
    <citation type="submission" date="2016-10" db="EMBL/GenBank/DDBJ databases">
        <authorList>
            <person name="de Groot N.N."/>
        </authorList>
    </citation>
    <scope>NUCLEOTIDE SEQUENCE [LARGE SCALE GENOMIC DNA]</scope>
    <source>
        <strain evidence="2 3">CGMCC 4.2023</strain>
    </source>
</reference>
<keyword evidence="3" id="KW-1185">Reference proteome</keyword>
<feature type="domain" description="UspA" evidence="1">
    <location>
        <begin position="34"/>
        <end position="160"/>
    </location>
</feature>
<dbReference type="RefSeq" id="WP_235032036.1">
    <property type="nucleotide sequence ID" value="NZ_FNVU01000005.1"/>
</dbReference>
<dbReference type="SUPFAM" id="SSF52402">
    <property type="entry name" value="Adenine nucleotide alpha hydrolases-like"/>
    <property type="match status" value="1"/>
</dbReference>
<accession>A0A1H5ZX20</accession>
<dbReference type="InterPro" id="IPR006016">
    <property type="entry name" value="UspA"/>
</dbReference>
<dbReference type="Pfam" id="PF00582">
    <property type="entry name" value="Usp"/>
    <property type="match status" value="1"/>
</dbReference>
<sequence length="180" mass="18594">MSRPGPPKQGGTNGAVRHVVAWIVEGTWPACVDAVRTHAPGDADIVLVHVPEPEVAGAAHGAFAGLLGRGRPARDPGLALSEQATASGEALLAEAAARLARPCTTRQRTGRVEREVVAESDGADLLVLARDGDRTHLGPHSLGPHSRFIVDHAPCAVLLVWPESAPAPDTIPPPPPPPAP</sequence>
<dbReference type="Gene3D" id="3.40.50.12370">
    <property type="match status" value="1"/>
</dbReference>
<organism evidence="2 3">
    <name type="scientific">Actinacidiphila yanglinensis</name>
    <dbReference type="NCBI Taxonomy" id="310779"/>
    <lineage>
        <taxon>Bacteria</taxon>
        <taxon>Bacillati</taxon>
        <taxon>Actinomycetota</taxon>
        <taxon>Actinomycetes</taxon>
        <taxon>Kitasatosporales</taxon>
        <taxon>Streptomycetaceae</taxon>
        <taxon>Actinacidiphila</taxon>
    </lineage>
</organism>
<protein>
    <submittedName>
        <fullName evidence="2">Nucleotide-binding universal stress protein, UspA family</fullName>
    </submittedName>
</protein>
<dbReference type="Proteomes" id="UP000236754">
    <property type="component" value="Unassembled WGS sequence"/>
</dbReference>